<protein>
    <recommendedName>
        <fullName evidence="4">Tryptophan-associated transmembrane protein (Trp_oprn_chp)</fullName>
    </recommendedName>
</protein>
<feature type="transmembrane region" description="Helical" evidence="1">
    <location>
        <begin position="84"/>
        <end position="103"/>
    </location>
</feature>
<organism evidence="2 3">
    <name type="scientific">Williamsia sterculiae</name>
    <dbReference type="NCBI Taxonomy" id="1344003"/>
    <lineage>
        <taxon>Bacteria</taxon>
        <taxon>Bacillati</taxon>
        <taxon>Actinomycetota</taxon>
        <taxon>Actinomycetes</taxon>
        <taxon>Mycobacteriales</taxon>
        <taxon>Nocardiaceae</taxon>
        <taxon>Williamsia</taxon>
    </lineage>
</organism>
<keyword evidence="1" id="KW-0812">Transmembrane</keyword>
<sequence>MALGPADPCHRHTGRVTRSAVPHILDAVLAACGLTVLVCSFLTWGSSDQGVHPSVSGTGSISVPGAAADDVAFLERYTNHPGSFTVLTGALIMVAAAMVWLGGRRIGRVHIATAWSLFAVAVGMLCSVVTMAVTIWCMVDPGGALFDTQVAEAMNSSVDLAVGPGLVVALAGAILALVTAAGLGAGLIIDRITARAAQPR</sequence>
<feature type="transmembrane region" description="Helical" evidence="1">
    <location>
        <begin position="24"/>
        <end position="44"/>
    </location>
</feature>
<dbReference type="Proteomes" id="UP000186218">
    <property type="component" value="Unassembled WGS sequence"/>
</dbReference>
<keyword evidence="1" id="KW-1133">Transmembrane helix</keyword>
<evidence type="ECO:0000256" key="1">
    <source>
        <dbReference type="SAM" id="Phobius"/>
    </source>
</evidence>
<keyword evidence="1" id="KW-0472">Membrane</keyword>
<keyword evidence="3" id="KW-1185">Reference proteome</keyword>
<feature type="transmembrane region" description="Helical" evidence="1">
    <location>
        <begin position="115"/>
        <end position="136"/>
    </location>
</feature>
<proteinExistence type="predicted"/>
<evidence type="ECO:0000313" key="3">
    <source>
        <dbReference type="Proteomes" id="UP000186218"/>
    </source>
</evidence>
<evidence type="ECO:0000313" key="2">
    <source>
        <dbReference type="EMBL" id="SIS17375.1"/>
    </source>
</evidence>
<accession>A0A1N7GXP7</accession>
<gene>
    <name evidence="2" type="ORF">SAMN05445060_3251</name>
</gene>
<reference evidence="2 3" key="1">
    <citation type="submission" date="2017-01" db="EMBL/GenBank/DDBJ databases">
        <authorList>
            <person name="Mah S.A."/>
            <person name="Swanson W.J."/>
            <person name="Moy G.W."/>
            <person name="Vacquier V.D."/>
        </authorList>
    </citation>
    <scope>NUCLEOTIDE SEQUENCE [LARGE SCALE GENOMIC DNA]</scope>
    <source>
        <strain evidence="2 3">CPCC 203464</strain>
    </source>
</reference>
<dbReference type="AlphaFoldDB" id="A0A1N7GXP7"/>
<dbReference type="EMBL" id="FTNT01000010">
    <property type="protein sequence ID" value="SIS17375.1"/>
    <property type="molecule type" value="Genomic_DNA"/>
</dbReference>
<feature type="transmembrane region" description="Helical" evidence="1">
    <location>
        <begin position="166"/>
        <end position="189"/>
    </location>
</feature>
<name>A0A1N7GXP7_9NOCA</name>
<evidence type="ECO:0008006" key="4">
    <source>
        <dbReference type="Google" id="ProtNLM"/>
    </source>
</evidence>